<dbReference type="GO" id="GO:0046872">
    <property type="term" value="F:metal ion binding"/>
    <property type="evidence" value="ECO:0007669"/>
    <property type="project" value="UniProtKB-KW"/>
</dbReference>
<keyword evidence="6" id="KW-0560">Oxidoreductase</keyword>
<dbReference type="EnsemblBacteria" id="ABQ87613">
    <property type="protein sequence ID" value="ABQ87613"/>
    <property type="gene ID" value="Msm_1408"/>
</dbReference>
<keyword evidence="1" id="KW-0004">4Fe-4S</keyword>
<evidence type="ECO:0000256" key="3">
    <source>
        <dbReference type="ARBA" id="ARBA00023004"/>
    </source>
</evidence>
<dbReference type="RefSeq" id="WP_004032498.1">
    <property type="nucleotide sequence ID" value="NC_009515.1"/>
</dbReference>
<dbReference type="PROSITE" id="PS51379">
    <property type="entry name" value="4FE4S_FER_2"/>
    <property type="match status" value="2"/>
</dbReference>
<accession>A5UN35</accession>
<dbReference type="GO" id="GO:0051539">
    <property type="term" value="F:4 iron, 4 sulfur cluster binding"/>
    <property type="evidence" value="ECO:0007669"/>
    <property type="project" value="UniProtKB-KW"/>
</dbReference>
<feature type="domain" description="4Fe-4S ferredoxin-type" evidence="5">
    <location>
        <begin position="125"/>
        <end position="153"/>
    </location>
</feature>
<dbReference type="AlphaFoldDB" id="A5UN35"/>
<dbReference type="InterPro" id="IPR017896">
    <property type="entry name" value="4Fe4S_Fe-S-bd"/>
</dbReference>
<dbReference type="SUPFAM" id="SSF47413">
    <property type="entry name" value="lambda repressor-like DNA-binding domains"/>
    <property type="match status" value="1"/>
</dbReference>
<dbReference type="PANTHER" id="PTHR24960:SF79">
    <property type="entry name" value="PHOTOSYSTEM I IRON-SULFUR CENTER"/>
    <property type="match status" value="1"/>
</dbReference>
<dbReference type="Gene3D" id="3.30.70.20">
    <property type="match status" value="1"/>
</dbReference>
<dbReference type="InterPro" id="IPR017900">
    <property type="entry name" value="4Fe4S_Fe_S_CS"/>
</dbReference>
<dbReference type="HOGENOM" id="CLU_145181_0_0_2"/>
<evidence type="ECO:0000256" key="2">
    <source>
        <dbReference type="ARBA" id="ARBA00022723"/>
    </source>
</evidence>
<dbReference type="Proteomes" id="UP000001992">
    <property type="component" value="Chromosome"/>
</dbReference>
<dbReference type="eggNOG" id="arCOG04891">
    <property type="taxonomic scope" value="Archaea"/>
</dbReference>
<dbReference type="KEGG" id="msi:Msm_1408"/>
<dbReference type="EMBL" id="CP000678">
    <property type="protein sequence ID" value="ABQ87613.1"/>
    <property type="molecule type" value="Genomic_DNA"/>
</dbReference>
<keyword evidence="3" id="KW-0408">Iron</keyword>
<keyword evidence="7" id="KW-1185">Reference proteome</keyword>
<name>A5UN35_METS3</name>
<organism evidence="6 7">
    <name type="scientific">Methanobrevibacter smithii (strain ATCC 35061 / DSM 861 / OCM 144 / PS)</name>
    <dbReference type="NCBI Taxonomy" id="420247"/>
    <lineage>
        <taxon>Archaea</taxon>
        <taxon>Methanobacteriati</taxon>
        <taxon>Methanobacteriota</taxon>
        <taxon>Methanomada group</taxon>
        <taxon>Methanobacteria</taxon>
        <taxon>Methanobacteriales</taxon>
        <taxon>Methanobacteriaceae</taxon>
        <taxon>Methanobrevibacter</taxon>
    </lineage>
</organism>
<dbReference type="GO" id="GO:0003677">
    <property type="term" value="F:DNA binding"/>
    <property type="evidence" value="ECO:0007669"/>
    <property type="project" value="InterPro"/>
</dbReference>
<reference evidence="6 7" key="1">
    <citation type="journal article" date="2007" name="Proc. Natl. Acad. Sci. U.S.A.">
        <title>Genomic and metabolic adaptations of Methanobrevibacter smithii to the human gut.</title>
        <authorList>
            <person name="Samuel B.S."/>
            <person name="Hansen E.E."/>
            <person name="Manchester J.K."/>
            <person name="Coutinho P.M."/>
            <person name="Henrissat B."/>
            <person name="Fulton R."/>
            <person name="Latreille P."/>
            <person name="Kim K."/>
            <person name="Wilson R.K."/>
            <person name="Gordon J.I."/>
        </authorList>
    </citation>
    <scope>NUCLEOTIDE SEQUENCE [LARGE SCALE GENOMIC DNA]</scope>
    <source>
        <strain evidence="7">ATCC 35061 / DSM 861 / OCM 144 / PS</strain>
    </source>
</reference>
<dbReference type="Pfam" id="PF12838">
    <property type="entry name" value="Fer4_7"/>
    <property type="match status" value="1"/>
</dbReference>
<dbReference type="InterPro" id="IPR010982">
    <property type="entry name" value="Lambda_DNA-bd_dom_sf"/>
</dbReference>
<dbReference type="BioCyc" id="MSMI420247:GHWZ-1445-MONOMER"/>
<dbReference type="GO" id="GO:0016491">
    <property type="term" value="F:oxidoreductase activity"/>
    <property type="evidence" value="ECO:0007669"/>
    <property type="project" value="UniProtKB-KW"/>
</dbReference>
<evidence type="ECO:0000256" key="1">
    <source>
        <dbReference type="ARBA" id="ARBA00022485"/>
    </source>
</evidence>
<feature type="domain" description="4Fe-4S ferredoxin-type" evidence="5">
    <location>
        <begin position="95"/>
        <end position="124"/>
    </location>
</feature>
<dbReference type="GeneID" id="72590022"/>
<dbReference type="PATRIC" id="fig|420247.28.peg.1402"/>
<evidence type="ECO:0000313" key="7">
    <source>
        <dbReference type="Proteomes" id="UP000001992"/>
    </source>
</evidence>
<dbReference type="SUPFAM" id="SSF54862">
    <property type="entry name" value="4Fe-4S ferredoxins"/>
    <property type="match status" value="1"/>
</dbReference>
<dbReference type="InterPro" id="IPR050157">
    <property type="entry name" value="PSI_iron-sulfur_center"/>
</dbReference>
<dbReference type="EC" id="1.2.99.5" evidence="6"/>
<dbReference type="STRING" id="420247.Msm_1408"/>
<gene>
    <name evidence="6" type="ordered locus">Msm_1408</name>
</gene>
<evidence type="ECO:0000256" key="4">
    <source>
        <dbReference type="ARBA" id="ARBA00023014"/>
    </source>
</evidence>
<dbReference type="Gene3D" id="1.10.260.40">
    <property type="entry name" value="lambda repressor-like DNA-binding domains"/>
    <property type="match status" value="1"/>
</dbReference>
<evidence type="ECO:0000259" key="5">
    <source>
        <dbReference type="PROSITE" id="PS51379"/>
    </source>
</evidence>
<keyword evidence="4" id="KW-0411">Iron-sulfur</keyword>
<dbReference type="PROSITE" id="PS00198">
    <property type="entry name" value="4FE4S_FER_1"/>
    <property type="match status" value="1"/>
</dbReference>
<evidence type="ECO:0000313" key="6">
    <source>
        <dbReference type="EMBL" id="ABQ87613.1"/>
    </source>
</evidence>
<dbReference type="PANTHER" id="PTHR24960">
    <property type="entry name" value="PHOTOSYSTEM I IRON-SULFUR CENTER-RELATED"/>
    <property type="match status" value="1"/>
</dbReference>
<keyword evidence="2" id="KW-0479">Metal-binding</keyword>
<proteinExistence type="predicted"/>
<protein>
    <submittedName>
        <fullName evidence="6">Tungsten formylmethanofuran dehydrogenase, subunit E, FwdE</fullName>
        <ecNumber evidence="6">1.2.99.5</ecNumber>
    </submittedName>
</protein>
<sequence>MVVYMPKHIASGLKYLAAVKLKEQGESQQAIANELGIDRSTVSHYLNGSNLSWNSIDVAKTITDLTPRDFLKMTSAIFDEPEQSRKIVSICNDREFEAVVADSCIGCGLCVSMCSMKAIKLESLKAHVDSIQCCGCQLCKDECPTNSIKILEI</sequence>